<protein>
    <recommendedName>
        <fullName evidence="5">Lipoprotein</fullName>
    </recommendedName>
</protein>
<dbReference type="RefSeq" id="WP_380129324.1">
    <property type="nucleotide sequence ID" value="NZ_JBHSIU010000131.1"/>
</dbReference>
<organism evidence="3 4">
    <name type="scientific">Dactylosporangium cerinum</name>
    <dbReference type="NCBI Taxonomy" id="1434730"/>
    <lineage>
        <taxon>Bacteria</taxon>
        <taxon>Bacillati</taxon>
        <taxon>Actinomycetota</taxon>
        <taxon>Actinomycetes</taxon>
        <taxon>Micromonosporales</taxon>
        <taxon>Micromonosporaceae</taxon>
        <taxon>Dactylosporangium</taxon>
    </lineage>
</organism>
<feature type="chain" id="PRO_5047460991" description="Lipoprotein" evidence="2">
    <location>
        <begin position="25"/>
        <end position="263"/>
    </location>
</feature>
<dbReference type="EMBL" id="JBHSIU010000131">
    <property type="protein sequence ID" value="MFC5008636.1"/>
    <property type="molecule type" value="Genomic_DNA"/>
</dbReference>
<dbReference type="Proteomes" id="UP001595912">
    <property type="component" value="Unassembled WGS sequence"/>
</dbReference>
<feature type="region of interest" description="Disordered" evidence="1">
    <location>
        <begin position="26"/>
        <end position="46"/>
    </location>
</feature>
<evidence type="ECO:0000313" key="4">
    <source>
        <dbReference type="Proteomes" id="UP001595912"/>
    </source>
</evidence>
<evidence type="ECO:0000256" key="2">
    <source>
        <dbReference type="SAM" id="SignalP"/>
    </source>
</evidence>
<evidence type="ECO:0000256" key="1">
    <source>
        <dbReference type="SAM" id="MobiDB-lite"/>
    </source>
</evidence>
<name>A0ABV9WIQ9_9ACTN</name>
<comment type="caution">
    <text evidence="3">The sequence shown here is derived from an EMBL/GenBank/DDBJ whole genome shotgun (WGS) entry which is preliminary data.</text>
</comment>
<keyword evidence="2" id="KW-0732">Signal</keyword>
<sequence>MRSYRKLGAAVVVTVTLALTGACGGTGEDKTAAGSSGKPSTAPSLSPADALTASVKDIGSTPYAFSLKADTFKLNGSVDAANGKVLVNASMEILTVEVATEGRVDGKDWFIKQSQGPDAFENKWVHLDPAKLKEGSVAFGVEDVKDPAGIKTLVGVMTATEKAADGTIKGTLDLAKIESVLLYVDPTVVMDIPDKVKALPFQAKLDSSGRLAGLTFEIPGTDGDPATPVAYAFTDWGKAVAVEKPTGAIEATDEIYKYFNLER</sequence>
<feature type="signal peptide" evidence="2">
    <location>
        <begin position="1"/>
        <end position="24"/>
    </location>
</feature>
<feature type="compositionally biased region" description="Polar residues" evidence="1">
    <location>
        <begin position="33"/>
        <end position="44"/>
    </location>
</feature>
<accession>A0ABV9WIQ9</accession>
<evidence type="ECO:0000313" key="3">
    <source>
        <dbReference type="EMBL" id="MFC5008636.1"/>
    </source>
</evidence>
<reference evidence="4" key="1">
    <citation type="journal article" date="2019" name="Int. J. Syst. Evol. Microbiol.">
        <title>The Global Catalogue of Microorganisms (GCM) 10K type strain sequencing project: providing services to taxonomists for standard genome sequencing and annotation.</title>
        <authorList>
            <consortium name="The Broad Institute Genomics Platform"/>
            <consortium name="The Broad Institute Genome Sequencing Center for Infectious Disease"/>
            <person name="Wu L."/>
            <person name="Ma J."/>
        </authorList>
    </citation>
    <scope>NUCLEOTIDE SEQUENCE [LARGE SCALE GENOMIC DNA]</scope>
    <source>
        <strain evidence="4">CGMCC 4.7152</strain>
    </source>
</reference>
<dbReference type="PROSITE" id="PS51257">
    <property type="entry name" value="PROKAR_LIPOPROTEIN"/>
    <property type="match status" value="1"/>
</dbReference>
<proteinExistence type="predicted"/>
<keyword evidence="4" id="KW-1185">Reference proteome</keyword>
<evidence type="ECO:0008006" key="5">
    <source>
        <dbReference type="Google" id="ProtNLM"/>
    </source>
</evidence>
<dbReference type="Gene3D" id="2.50.20.20">
    <property type="match status" value="1"/>
</dbReference>
<gene>
    <name evidence="3" type="ORF">ACFPIJ_63835</name>
</gene>